<reference evidence="2 3" key="1">
    <citation type="submission" date="2023-07" db="EMBL/GenBank/DDBJ databases">
        <title>Sorghum-associated microbial communities from plants grown in Nebraska, USA.</title>
        <authorList>
            <person name="Schachtman D."/>
        </authorList>
    </citation>
    <scope>NUCLEOTIDE SEQUENCE [LARGE SCALE GENOMIC DNA]</scope>
    <source>
        <strain evidence="2 3">BE143</strain>
    </source>
</reference>
<keyword evidence="1" id="KW-0472">Membrane</keyword>
<gene>
    <name evidence="2" type="ORF">J2W98_001395</name>
</gene>
<sequence>MKSLEDKLKKTEENRGSMLALMIALSAVILPLLFCSADI</sequence>
<accession>A0ABU1QBY6</accession>
<dbReference type="EMBL" id="JAVDUG010000001">
    <property type="protein sequence ID" value="MDR6777148.1"/>
    <property type="molecule type" value="Genomic_DNA"/>
</dbReference>
<evidence type="ECO:0000313" key="3">
    <source>
        <dbReference type="Proteomes" id="UP001266807"/>
    </source>
</evidence>
<name>A0ABU1QBY6_9BACL</name>
<evidence type="ECO:0000313" key="2">
    <source>
        <dbReference type="EMBL" id="MDR6777148.1"/>
    </source>
</evidence>
<protein>
    <submittedName>
        <fullName evidence="2">Uncharacterized protein</fullName>
    </submittedName>
</protein>
<organism evidence="2 3">
    <name type="scientific">Paenibacillus peoriae</name>
    <dbReference type="NCBI Taxonomy" id="59893"/>
    <lineage>
        <taxon>Bacteria</taxon>
        <taxon>Bacillati</taxon>
        <taxon>Bacillota</taxon>
        <taxon>Bacilli</taxon>
        <taxon>Bacillales</taxon>
        <taxon>Paenibacillaceae</taxon>
        <taxon>Paenibacillus</taxon>
    </lineage>
</organism>
<keyword evidence="3" id="KW-1185">Reference proteome</keyword>
<proteinExistence type="predicted"/>
<keyword evidence="1" id="KW-0812">Transmembrane</keyword>
<keyword evidence="1" id="KW-1133">Transmembrane helix</keyword>
<dbReference type="Proteomes" id="UP001266807">
    <property type="component" value="Unassembled WGS sequence"/>
</dbReference>
<evidence type="ECO:0000256" key="1">
    <source>
        <dbReference type="SAM" id="Phobius"/>
    </source>
</evidence>
<feature type="transmembrane region" description="Helical" evidence="1">
    <location>
        <begin position="16"/>
        <end position="34"/>
    </location>
</feature>
<comment type="caution">
    <text evidence="2">The sequence shown here is derived from an EMBL/GenBank/DDBJ whole genome shotgun (WGS) entry which is preliminary data.</text>
</comment>